<feature type="compositionally biased region" description="Basic and acidic residues" evidence="10">
    <location>
        <begin position="339"/>
        <end position="348"/>
    </location>
</feature>
<dbReference type="SUPFAM" id="SSF49764">
    <property type="entry name" value="HSP20-like chaperones"/>
    <property type="match status" value="1"/>
</dbReference>
<dbReference type="InterPro" id="IPR033956">
    <property type="entry name" value="Translin"/>
</dbReference>
<feature type="domain" description="SHSP" evidence="11">
    <location>
        <begin position="626"/>
        <end position="757"/>
    </location>
</feature>
<organism evidence="12 13">
    <name type="scientific">Mycena citricolor</name>
    <dbReference type="NCBI Taxonomy" id="2018698"/>
    <lineage>
        <taxon>Eukaryota</taxon>
        <taxon>Fungi</taxon>
        <taxon>Dikarya</taxon>
        <taxon>Basidiomycota</taxon>
        <taxon>Agaricomycotina</taxon>
        <taxon>Agaricomycetes</taxon>
        <taxon>Agaricomycetidae</taxon>
        <taxon>Agaricales</taxon>
        <taxon>Marasmiineae</taxon>
        <taxon>Mycenaceae</taxon>
        <taxon>Mycena</taxon>
    </lineage>
</organism>
<comment type="subcellular location">
    <subcellularLocation>
        <location evidence="2">Cytoplasm</location>
    </subcellularLocation>
    <subcellularLocation>
        <location evidence="1">Nucleus</location>
    </subcellularLocation>
</comment>
<dbReference type="InterPro" id="IPR016068">
    <property type="entry name" value="Translin_N"/>
</dbReference>
<keyword evidence="5" id="KW-0694">RNA-binding</keyword>
<dbReference type="Proteomes" id="UP001295794">
    <property type="component" value="Unassembled WGS sequence"/>
</dbReference>
<dbReference type="InterPro" id="IPR036081">
    <property type="entry name" value="Translin_sf"/>
</dbReference>
<evidence type="ECO:0000256" key="5">
    <source>
        <dbReference type="ARBA" id="ARBA00022884"/>
    </source>
</evidence>
<dbReference type="Pfam" id="PF01997">
    <property type="entry name" value="Translin"/>
    <property type="match status" value="1"/>
</dbReference>
<sequence length="757" mass="84793">MDPRDIDNLNAVLEHDASVSEAIKTQVKEFDKRVRTTGMLLLGIDARISSFPRWSTGKNTLDATSIEYGSLGIRLEHWFTWIVPELLDAVDSVLLSCREITAAIAEAVPADQFWRWKDSWSNSLRSSIYAATLANFLRNRSLLSLSDVSTLLGVQEEWKDRFAIATEDYLHGLIIMSRYAVNSVTMGNYDEPMKISAFVKEIFAGFTMLNLKNDALRRRFDSLKYDLKKIEEDDALPTHGFEDVRKVYRKLGAGLNEIRDISEKDVKAIDDVLERLDVLINLSKQSGSSAPEIQKRNKRPRPPSPSATPVSSGSSSVPASANRVSITLPARSSVGPSGRDNKMRRDAQTRQQLPLQQNRKVVFYQPAGEVIGGEKPIMTESPWILAVVTRSPGGDKSRFDYEVQDPEPQDDGKPGLHSLQNASRCLASAAGYQRAHWGSVTPVILEGIRQWLHCHCAVSRHKLFLQGNGDSISEADAKSCGRQGGWFYSLIIPATKLAQDKEKDKKVIYKLQFADDNNQEHLVSAEWVVDWPGDRPIKPITMTSYPSRNIWSTLSFSPTFYNPHDYLQWTYISETSVHPSPSSKVMSLTRHFINDLRPFFRVLDDPFKPASFVRAHAFFEDRSPLSRPLLRRPPIEIAQSGDSYVVQAELPGVKKENLEVRIGDAGRSLTIEGKVYITTPENGSDSPPSKDTKQDDVTTEVSTEVRETSTAVSTFTRTVFLEQPVDGSNVSAKLQDGILKIQLKRAHDQDSVLVKVD</sequence>
<dbReference type="Gene3D" id="1.20.58.190">
    <property type="entry name" value="Translin, domain 1"/>
    <property type="match status" value="1"/>
</dbReference>
<dbReference type="InterPro" id="IPR002848">
    <property type="entry name" value="Translin_fam"/>
</dbReference>
<dbReference type="Pfam" id="PF00011">
    <property type="entry name" value="HSP20"/>
    <property type="match status" value="1"/>
</dbReference>
<keyword evidence="6" id="KW-0238">DNA-binding</keyword>
<evidence type="ECO:0000313" key="12">
    <source>
        <dbReference type="EMBL" id="CAK5284191.1"/>
    </source>
</evidence>
<evidence type="ECO:0000256" key="2">
    <source>
        <dbReference type="ARBA" id="ARBA00004496"/>
    </source>
</evidence>
<dbReference type="GO" id="GO:0003723">
    <property type="term" value="F:RNA binding"/>
    <property type="evidence" value="ECO:0007669"/>
    <property type="project" value="UniProtKB-KW"/>
</dbReference>
<feature type="region of interest" description="Disordered" evidence="10">
    <location>
        <begin position="395"/>
        <end position="418"/>
    </location>
</feature>
<dbReference type="PANTHER" id="PTHR10741">
    <property type="entry name" value="TRANSLIN AND TRANSLIN ASSOCIATED PROTEIN X"/>
    <property type="match status" value="1"/>
</dbReference>
<dbReference type="InterPro" id="IPR008978">
    <property type="entry name" value="HSP20-like_chaperone"/>
</dbReference>
<evidence type="ECO:0000256" key="9">
    <source>
        <dbReference type="RuleBase" id="RU003616"/>
    </source>
</evidence>
<evidence type="ECO:0000256" key="3">
    <source>
        <dbReference type="ARBA" id="ARBA00005902"/>
    </source>
</evidence>
<feature type="region of interest" description="Disordered" evidence="10">
    <location>
        <begin position="287"/>
        <end position="354"/>
    </location>
</feature>
<evidence type="ECO:0000256" key="1">
    <source>
        <dbReference type="ARBA" id="ARBA00004123"/>
    </source>
</evidence>
<gene>
    <name evidence="12" type="ORF">MYCIT1_LOCUS37249</name>
</gene>
<dbReference type="CDD" id="cd06464">
    <property type="entry name" value="ACD_sHsps-like"/>
    <property type="match status" value="1"/>
</dbReference>
<dbReference type="CDD" id="cd14819">
    <property type="entry name" value="Translin"/>
    <property type="match status" value="1"/>
</dbReference>
<dbReference type="Gene3D" id="2.60.40.790">
    <property type="match status" value="1"/>
</dbReference>
<evidence type="ECO:0000256" key="4">
    <source>
        <dbReference type="ARBA" id="ARBA00022490"/>
    </source>
</evidence>
<keyword evidence="4" id="KW-0963">Cytoplasm</keyword>
<comment type="similarity">
    <text evidence="8 9">Belongs to the small heat shock protein (HSP20) family.</text>
</comment>
<dbReference type="GO" id="GO:0016070">
    <property type="term" value="P:RNA metabolic process"/>
    <property type="evidence" value="ECO:0007669"/>
    <property type="project" value="InterPro"/>
</dbReference>
<comment type="similarity">
    <text evidence="3">Belongs to the translin family.</text>
</comment>
<evidence type="ECO:0000256" key="6">
    <source>
        <dbReference type="ARBA" id="ARBA00023125"/>
    </source>
</evidence>
<dbReference type="AlphaFoldDB" id="A0AAD2HZK0"/>
<keyword evidence="13" id="KW-1185">Reference proteome</keyword>
<evidence type="ECO:0000256" key="8">
    <source>
        <dbReference type="PROSITE-ProRule" id="PRU00285"/>
    </source>
</evidence>
<keyword evidence="7" id="KW-0539">Nucleus</keyword>
<evidence type="ECO:0000313" key="13">
    <source>
        <dbReference type="Proteomes" id="UP001295794"/>
    </source>
</evidence>
<comment type="caution">
    <text evidence="12">The sequence shown here is derived from an EMBL/GenBank/DDBJ whole genome shotgun (WGS) entry which is preliminary data.</text>
</comment>
<dbReference type="GO" id="GO:0005634">
    <property type="term" value="C:nucleus"/>
    <property type="evidence" value="ECO:0007669"/>
    <property type="project" value="UniProtKB-SubCell"/>
</dbReference>
<name>A0AAD2HZK0_9AGAR</name>
<dbReference type="InterPro" id="IPR016069">
    <property type="entry name" value="Translin_C"/>
</dbReference>
<feature type="region of interest" description="Disordered" evidence="10">
    <location>
        <begin position="678"/>
        <end position="702"/>
    </location>
</feature>
<reference evidence="12" key="1">
    <citation type="submission" date="2023-11" db="EMBL/GenBank/DDBJ databases">
        <authorList>
            <person name="De Vega J J."/>
            <person name="De Vega J J."/>
        </authorList>
    </citation>
    <scope>NUCLEOTIDE SEQUENCE</scope>
</reference>
<evidence type="ECO:0000256" key="10">
    <source>
        <dbReference type="SAM" id="MobiDB-lite"/>
    </source>
</evidence>
<feature type="compositionally biased region" description="Low complexity" evidence="10">
    <location>
        <begin position="307"/>
        <end position="320"/>
    </location>
</feature>
<dbReference type="GO" id="GO:0043565">
    <property type="term" value="F:sequence-specific DNA binding"/>
    <property type="evidence" value="ECO:0007669"/>
    <property type="project" value="InterPro"/>
</dbReference>
<dbReference type="SUPFAM" id="SSF74784">
    <property type="entry name" value="Translin"/>
    <property type="match status" value="1"/>
</dbReference>
<dbReference type="GO" id="GO:0005737">
    <property type="term" value="C:cytoplasm"/>
    <property type="evidence" value="ECO:0007669"/>
    <property type="project" value="UniProtKB-SubCell"/>
</dbReference>
<evidence type="ECO:0000259" key="11">
    <source>
        <dbReference type="PROSITE" id="PS01031"/>
    </source>
</evidence>
<dbReference type="InterPro" id="IPR002068">
    <property type="entry name" value="A-crystallin/Hsp20_dom"/>
</dbReference>
<dbReference type="GO" id="GO:0003697">
    <property type="term" value="F:single-stranded DNA binding"/>
    <property type="evidence" value="ECO:0007669"/>
    <property type="project" value="InterPro"/>
</dbReference>
<dbReference type="PROSITE" id="PS01031">
    <property type="entry name" value="SHSP"/>
    <property type="match status" value="1"/>
</dbReference>
<dbReference type="Gene3D" id="1.20.58.200">
    <property type="entry name" value="Translin, domain 2"/>
    <property type="match status" value="1"/>
</dbReference>
<accession>A0AAD2HZK0</accession>
<protein>
    <recommendedName>
        <fullName evidence="11">SHSP domain-containing protein</fullName>
    </recommendedName>
</protein>
<proteinExistence type="inferred from homology"/>
<dbReference type="EMBL" id="CAVNYO010000478">
    <property type="protein sequence ID" value="CAK5284191.1"/>
    <property type="molecule type" value="Genomic_DNA"/>
</dbReference>
<evidence type="ECO:0000256" key="7">
    <source>
        <dbReference type="ARBA" id="ARBA00023242"/>
    </source>
</evidence>